<keyword evidence="3" id="KW-1185">Reference proteome</keyword>
<dbReference type="OrthoDB" id="159655at2"/>
<proteinExistence type="predicted"/>
<dbReference type="Gene3D" id="1.10.287.1060">
    <property type="entry name" value="ESAT-6-like"/>
    <property type="match status" value="1"/>
</dbReference>
<dbReference type="EMBL" id="CP001337">
    <property type="protein sequence ID" value="ACL23806.1"/>
    <property type="molecule type" value="Genomic_DNA"/>
</dbReference>
<name>B8G5U5_CHLAD</name>
<dbReference type="InterPro" id="IPR036689">
    <property type="entry name" value="ESAT-6-like_sf"/>
</dbReference>
<feature type="region of interest" description="Disordered" evidence="1">
    <location>
        <begin position="94"/>
        <end position="146"/>
    </location>
</feature>
<feature type="compositionally biased region" description="Polar residues" evidence="1">
    <location>
        <begin position="129"/>
        <end position="138"/>
    </location>
</feature>
<dbReference type="HOGENOM" id="CLU_997093_0_0_0"/>
<sequence>MLIGADIDQLNATIAAFRRGSTELNDALQRSLRAIQSMQNSQWSGQHRQQAEAIWERIQVQLASTINDLENLTARTERFANNLMEAGQRFGDSANISQGNTINQGITPNQGITQPDGSTSEVKPAPDSIGQNPQQDVPSTPVYLRDGVSPQQFSTVDGCVRYAQTRRPDLGIAPGEGGAADYIHAPHLKDKIFQLTTGSERIDRGYAIVWDRAFYQSDIGRKYGHVAIVEGTVVENGEEYVVVSQAGVGHNLGPTTYPERSMNEKIPKKVLLNEHIYIVGP</sequence>
<dbReference type="SUPFAM" id="SSF140453">
    <property type="entry name" value="EsxAB dimer-like"/>
    <property type="match status" value="1"/>
</dbReference>
<dbReference type="RefSeq" id="WP_012616172.1">
    <property type="nucleotide sequence ID" value="NC_011831.1"/>
</dbReference>
<protein>
    <submittedName>
        <fullName evidence="2">Uncharacterized protein</fullName>
    </submittedName>
</protein>
<evidence type="ECO:0000256" key="1">
    <source>
        <dbReference type="SAM" id="MobiDB-lite"/>
    </source>
</evidence>
<reference evidence="2" key="1">
    <citation type="submission" date="2008-12" db="EMBL/GenBank/DDBJ databases">
        <title>Complete sequence of Chloroflexus aggregans DSM 9485.</title>
        <authorList>
            <consortium name="US DOE Joint Genome Institute"/>
            <person name="Lucas S."/>
            <person name="Copeland A."/>
            <person name="Lapidus A."/>
            <person name="Glavina del Rio T."/>
            <person name="Dalin E."/>
            <person name="Tice H."/>
            <person name="Pitluck S."/>
            <person name="Foster B."/>
            <person name="Larimer F."/>
            <person name="Land M."/>
            <person name="Hauser L."/>
            <person name="Kyrpides N."/>
            <person name="Mikhailova N."/>
            <person name="Bryant D."/>
            <person name="Richardson P."/>
        </authorList>
    </citation>
    <scope>NUCLEOTIDE SEQUENCE</scope>
    <source>
        <strain evidence="2">DSM 9485</strain>
    </source>
</reference>
<feature type="compositionally biased region" description="Polar residues" evidence="1">
    <location>
        <begin position="94"/>
        <end position="121"/>
    </location>
</feature>
<evidence type="ECO:0000313" key="3">
    <source>
        <dbReference type="Proteomes" id="UP000002508"/>
    </source>
</evidence>
<evidence type="ECO:0000313" key="2">
    <source>
        <dbReference type="EMBL" id="ACL23806.1"/>
    </source>
</evidence>
<gene>
    <name evidence="2" type="ordered locus">Cagg_0887</name>
</gene>
<dbReference type="KEGG" id="cag:Cagg_0887"/>
<dbReference type="Proteomes" id="UP000002508">
    <property type="component" value="Chromosome"/>
</dbReference>
<accession>B8G5U5</accession>
<dbReference type="AlphaFoldDB" id="B8G5U5"/>
<organism evidence="2 3">
    <name type="scientific">Chloroflexus aggregans (strain MD-66 / DSM 9485)</name>
    <dbReference type="NCBI Taxonomy" id="326427"/>
    <lineage>
        <taxon>Bacteria</taxon>
        <taxon>Bacillati</taxon>
        <taxon>Chloroflexota</taxon>
        <taxon>Chloroflexia</taxon>
        <taxon>Chloroflexales</taxon>
        <taxon>Chloroflexineae</taxon>
        <taxon>Chloroflexaceae</taxon>
        <taxon>Chloroflexus</taxon>
    </lineage>
</organism>
<dbReference type="eggNOG" id="COG3942">
    <property type="taxonomic scope" value="Bacteria"/>
</dbReference>